<dbReference type="PROSITE" id="PS00280">
    <property type="entry name" value="BPTI_KUNITZ_1"/>
    <property type="match status" value="5"/>
</dbReference>
<dbReference type="CDD" id="cd00109">
    <property type="entry name" value="Kunitz-type"/>
    <property type="match status" value="6"/>
</dbReference>
<evidence type="ECO:0000313" key="9">
    <source>
        <dbReference type="Proteomes" id="UP001642540"/>
    </source>
</evidence>
<dbReference type="PROSITE" id="PS50279">
    <property type="entry name" value="BPTI_KUNITZ_2"/>
    <property type="match status" value="6"/>
</dbReference>
<name>A0ABP1QUG7_9HEXA</name>
<feature type="domain" description="BPTI/Kunitz inhibitor" evidence="7">
    <location>
        <begin position="156"/>
        <end position="209"/>
    </location>
</feature>
<feature type="compositionally biased region" description="Low complexity" evidence="4">
    <location>
        <begin position="39"/>
        <end position="48"/>
    </location>
</feature>
<feature type="domain" description="BPTI/Kunitz inhibitor" evidence="7">
    <location>
        <begin position="625"/>
        <end position="675"/>
    </location>
</feature>
<evidence type="ECO:0000256" key="3">
    <source>
        <dbReference type="ARBA" id="ARBA00023157"/>
    </source>
</evidence>
<feature type="compositionally biased region" description="Low complexity" evidence="4">
    <location>
        <begin position="600"/>
        <end position="611"/>
    </location>
</feature>
<gene>
    <name evidence="8" type="ORF">ODALV1_LOCUS13858</name>
</gene>
<evidence type="ECO:0000256" key="4">
    <source>
        <dbReference type="SAM" id="MobiDB-lite"/>
    </source>
</evidence>
<dbReference type="InterPro" id="IPR050098">
    <property type="entry name" value="TFPI/VKTCI-like"/>
</dbReference>
<dbReference type="InterPro" id="IPR036880">
    <property type="entry name" value="Kunitz_BPTI_sf"/>
</dbReference>
<evidence type="ECO:0000259" key="6">
    <source>
        <dbReference type="PROSITE" id="PS50184"/>
    </source>
</evidence>
<evidence type="ECO:0000259" key="7">
    <source>
        <dbReference type="PROSITE" id="PS50279"/>
    </source>
</evidence>
<dbReference type="InterPro" id="IPR020901">
    <property type="entry name" value="Prtase_inh_Kunz-CS"/>
</dbReference>
<dbReference type="SUPFAM" id="SSF57362">
    <property type="entry name" value="BPTI-like"/>
    <property type="match status" value="6"/>
</dbReference>
<dbReference type="InterPro" id="IPR002223">
    <property type="entry name" value="Kunitz_BPTI"/>
</dbReference>
<feature type="region of interest" description="Disordered" evidence="4">
    <location>
        <begin position="26"/>
        <end position="82"/>
    </location>
</feature>
<dbReference type="PRINTS" id="PR00759">
    <property type="entry name" value="BASICPTASE"/>
</dbReference>
<evidence type="ECO:0000256" key="5">
    <source>
        <dbReference type="SAM" id="SignalP"/>
    </source>
</evidence>
<keyword evidence="3" id="KW-1015">Disulfide bond</keyword>
<dbReference type="InterPro" id="IPR001007">
    <property type="entry name" value="VWF_dom"/>
</dbReference>
<feature type="chain" id="PRO_5045595401" description="Papilin" evidence="5">
    <location>
        <begin position="22"/>
        <end position="923"/>
    </location>
</feature>
<feature type="region of interest" description="Disordered" evidence="4">
    <location>
        <begin position="796"/>
        <end position="844"/>
    </location>
</feature>
<evidence type="ECO:0000313" key="8">
    <source>
        <dbReference type="EMBL" id="CAL8109970.1"/>
    </source>
</evidence>
<keyword evidence="1" id="KW-0646">Protease inhibitor</keyword>
<feature type="signal peptide" evidence="5">
    <location>
        <begin position="1"/>
        <end position="21"/>
    </location>
</feature>
<protein>
    <recommendedName>
        <fullName evidence="10">Papilin</fullName>
    </recommendedName>
</protein>
<dbReference type="EMBL" id="CAXLJM020000043">
    <property type="protein sequence ID" value="CAL8109970.1"/>
    <property type="molecule type" value="Genomic_DNA"/>
</dbReference>
<dbReference type="Proteomes" id="UP001642540">
    <property type="component" value="Unassembled WGS sequence"/>
</dbReference>
<comment type="caution">
    <text evidence="8">The sequence shown here is derived from an EMBL/GenBank/DDBJ whole genome shotgun (WGS) entry which is preliminary data.</text>
</comment>
<keyword evidence="9" id="KW-1185">Reference proteome</keyword>
<keyword evidence="5" id="KW-0732">Signal</keyword>
<feature type="compositionally biased region" description="Basic and acidic residues" evidence="4">
    <location>
        <begin position="812"/>
        <end position="823"/>
    </location>
</feature>
<feature type="domain" description="BPTI/Kunitz inhibitor" evidence="7">
    <location>
        <begin position="251"/>
        <end position="301"/>
    </location>
</feature>
<reference evidence="8 9" key="1">
    <citation type="submission" date="2024-08" db="EMBL/GenBank/DDBJ databases">
        <authorList>
            <person name="Cucini C."/>
            <person name="Frati F."/>
        </authorList>
    </citation>
    <scope>NUCLEOTIDE SEQUENCE [LARGE SCALE GENOMIC DNA]</scope>
</reference>
<feature type="compositionally biased region" description="Polar residues" evidence="4">
    <location>
        <begin position="216"/>
        <end position="237"/>
    </location>
</feature>
<dbReference type="PROSITE" id="PS50184">
    <property type="entry name" value="VWFC_2"/>
    <property type="match status" value="1"/>
</dbReference>
<feature type="region of interest" description="Disordered" evidence="4">
    <location>
        <begin position="569"/>
        <end position="622"/>
    </location>
</feature>
<proteinExistence type="predicted"/>
<dbReference type="Gene3D" id="4.10.410.10">
    <property type="entry name" value="Pancreatic trypsin inhibitor Kunitz domain"/>
    <property type="match status" value="6"/>
</dbReference>
<feature type="compositionally biased region" description="Pro residues" evidence="4">
    <location>
        <begin position="590"/>
        <end position="599"/>
    </location>
</feature>
<organism evidence="8 9">
    <name type="scientific">Orchesella dallaii</name>
    <dbReference type="NCBI Taxonomy" id="48710"/>
    <lineage>
        <taxon>Eukaryota</taxon>
        <taxon>Metazoa</taxon>
        <taxon>Ecdysozoa</taxon>
        <taxon>Arthropoda</taxon>
        <taxon>Hexapoda</taxon>
        <taxon>Collembola</taxon>
        <taxon>Entomobryomorpha</taxon>
        <taxon>Entomobryoidea</taxon>
        <taxon>Orchesellidae</taxon>
        <taxon>Orchesellinae</taxon>
        <taxon>Orchesella</taxon>
    </lineage>
</organism>
<evidence type="ECO:0008006" key="10">
    <source>
        <dbReference type="Google" id="ProtNLM"/>
    </source>
</evidence>
<dbReference type="Pfam" id="PF00014">
    <property type="entry name" value="Kunitz_BPTI"/>
    <property type="match status" value="6"/>
</dbReference>
<feature type="domain" description="VWFC" evidence="6">
    <location>
        <begin position="482"/>
        <end position="566"/>
    </location>
</feature>
<dbReference type="PANTHER" id="PTHR10083">
    <property type="entry name" value="KUNITZ-TYPE PROTEASE INHIBITOR-RELATED"/>
    <property type="match status" value="1"/>
</dbReference>
<feature type="domain" description="BPTI/Kunitz inhibitor" evidence="7">
    <location>
        <begin position="83"/>
        <end position="133"/>
    </location>
</feature>
<feature type="region of interest" description="Disordered" evidence="4">
    <location>
        <begin position="216"/>
        <end position="247"/>
    </location>
</feature>
<evidence type="ECO:0000256" key="2">
    <source>
        <dbReference type="ARBA" id="ARBA00022900"/>
    </source>
</evidence>
<sequence length="923" mass="101565">MGRKDFFALLLCAALIHSTIAYPRTPQLAQSSEEDDDTQQQQQQNIDSDSLEELTQKIQAKGKRPQKLQVTELEPEPEPYDPCLDGKKVGPCKGRVPRFFFNQATGSCERFSWGGCSKTGNNFKELTECETSCSKHLTTAKLDVEQDQQATVVATCEKPPVRQGGPECEAYIPRWTFNSTQHQCVQFIWGGCGKTENNFATENSCKATCGEYSNLKNNNGPTTTTPRSRDLQQQQNADVVGPEPPKSKDICDLPSEPGLCLALFERYYFNKINNRCELFTYGGCGGNENRFDTAEDCVRACGGDTPVNDPQCADVVCPWALYDHYYSLGCSPIYDGEACCPTRYECPDNQQELQNNTLDSRSLTLERENEDGTTVGPETTMPQKCRYRGKYYNVGEQVNEASDTGSCRAGCICVNSEPEPPRIVCAQIECAEHFSGRPPGKEKCIPLYKKDSCCAHDYHCPEGPVTVVDPNQQETDKVLPLAKCMVDGEGYYEGQRVYPNKSPCSKCLCQRNPSNITSPEGQLYCEKIDCGVEIYYSHYLARGCAPVYYEKGDGTTSCCPISWECPDEQHGGQDDHEDDVATTPGTSVPGPQPPQPPSTDGPTTTTVAPTTIKPNSPLTRSHEACTMPKAEGSCKGHRPRFYYNVETEKCESFVYTGCRGNFNNFASIEDCRDLCEPGAEATSTPAAPPAKGGKSGGLLGRNGVPPPPTPPRQTKAISLTEVDSCTLPKRVGRCKGYFPRFHYSPEDNECKLFIFGGCRPNANNFYTKDSCEATCLNEIPVENLRTNLPANALPERRLANNEGGGDATRVNFGDEERTLDLRTPRPPVPPASASASSEEESPCNLPPRTGRCKAFVRRFYYDTDKKMCKGFTYGGCSGNANNFQSLEECDAQCTSNRKIETHDGGNVNTTPSPTGLGKFTLNF</sequence>
<evidence type="ECO:0000256" key="1">
    <source>
        <dbReference type="ARBA" id="ARBA00022690"/>
    </source>
</evidence>
<accession>A0ABP1QUG7</accession>
<feature type="region of interest" description="Disordered" evidence="4">
    <location>
        <begin position="678"/>
        <end position="714"/>
    </location>
</feature>
<feature type="domain" description="BPTI/Kunitz inhibitor" evidence="7">
    <location>
        <begin position="725"/>
        <end position="775"/>
    </location>
</feature>
<dbReference type="SMART" id="SM00131">
    <property type="entry name" value="KU"/>
    <property type="match status" value="6"/>
</dbReference>
<keyword evidence="2" id="KW-0722">Serine protease inhibitor</keyword>
<feature type="compositionally biased region" description="Low complexity" evidence="4">
    <location>
        <begin position="678"/>
        <end position="692"/>
    </location>
</feature>
<feature type="domain" description="BPTI/Kunitz inhibitor" evidence="7">
    <location>
        <begin position="843"/>
        <end position="893"/>
    </location>
</feature>
<dbReference type="PANTHER" id="PTHR10083:SF374">
    <property type="entry name" value="BPTI_KUNITZ INHIBITOR DOMAIN-CONTAINING PROTEIN"/>
    <property type="match status" value="1"/>
</dbReference>